<organism evidence="2 3">
    <name type="scientific">Oryctolagus cuniculus</name>
    <name type="common">Rabbit</name>
    <dbReference type="NCBI Taxonomy" id="9986"/>
    <lineage>
        <taxon>Eukaryota</taxon>
        <taxon>Metazoa</taxon>
        <taxon>Chordata</taxon>
        <taxon>Craniata</taxon>
        <taxon>Vertebrata</taxon>
        <taxon>Euteleostomi</taxon>
        <taxon>Mammalia</taxon>
        <taxon>Eutheria</taxon>
        <taxon>Euarchontoglires</taxon>
        <taxon>Glires</taxon>
        <taxon>Lagomorpha</taxon>
        <taxon>Leporidae</taxon>
        <taxon>Oryctolagus</taxon>
    </lineage>
</organism>
<reference evidence="2" key="2">
    <citation type="submission" date="2025-08" db="UniProtKB">
        <authorList>
            <consortium name="Ensembl"/>
        </authorList>
    </citation>
    <scope>IDENTIFICATION</scope>
    <source>
        <strain evidence="2">Thorbecke</strain>
    </source>
</reference>
<keyword evidence="3" id="KW-1185">Reference proteome</keyword>
<evidence type="ECO:0000313" key="3">
    <source>
        <dbReference type="Proteomes" id="UP000001811"/>
    </source>
</evidence>
<dbReference type="AlphaFoldDB" id="A0A5F9C6W6"/>
<dbReference type="Bgee" id="ENSOCUG00000030676">
    <property type="expression patterns" value="Expressed in skeletal muscle tissue and 16 other cell types or tissues"/>
</dbReference>
<proteinExistence type="predicted"/>
<reference evidence="2" key="3">
    <citation type="submission" date="2025-09" db="UniProtKB">
        <authorList>
            <consortium name="Ensembl"/>
        </authorList>
    </citation>
    <scope>IDENTIFICATION</scope>
    <source>
        <strain evidence="2">Thorbecke</strain>
    </source>
</reference>
<keyword evidence="1" id="KW-0732">Signal</keyword>
<evidence type="ECO:0000256" key="1">
    <source>
        <dbReference type="SAM" id="SignalP"/>
    </source>
</evidence>
<feature type="signal peptide" evidence="1">
    <location>
        <begin position="1"/>
        <end position="18"/>
    </location>
</feature>
<dbReference type="Proteomes" id="UP000001811">
    <property type="component" value="Unplaced"/>
</dbReference>
<evidence type="ECO:0000313" key="2">
    <source>
        <dbReference type="Ensembl" id="ENSOCUP00000028794.1"/>
    </source>
</evidence>
<reference evidence="2 3" key="1">
    <citation type="journal article" date="2011" name="Nature">
        <title>A high-resolution map of human evolutionary constraint using 29 mammals.</title>
        <authorList>
            <person name="Lindblad-Toh K."/>
            <person name="Garber M."/>
            <person name="Zuk O."/>
            <person name="Lin M.F."/>
            <person name="Parker B.J."/>
            <person name="Washietl S."/>
            <person name="Kheradpour P."/>
            <person name="Ernst J."/>
            <person name="Jordan G."/>
            <person name="Mauceli E."/>
            <person name="Ward L.D."/>
            <person name="Lowe C.B."/>
            <person name="Holloway A.K."/>
            <person name="Clamp M."/>
            <person name="Gnerre S."/>
            <person name="Alfoldi J."/>
            <person name="Beal K."/>
            <person name="Chang J."/>
            <person name="Clawson H."/>
            <person name="Cuff J."/>
            <person name="Di Palma F."/>
            <person name="Fitzgerald S."/>
            <person name="Flicek P."/>
            <person name="Guttman M."/>
            <person name="Hubisz M.J."/>
            <person name="Jaffe D.B."/>
            <person name="Jungreis I."/>
            <person name="Kent W.J."/>
            <person name="Kostka D."/>
            <person name="Lara M."/>
            <person name="Martins A.L."/>
            <person name="Massingham T."/>
            <person name="Moltke I."/>
            <person name="Raney B.J."/>
            <person name="Rasmussen M.D."/>
            <person name="Robinson J."/>
            <person name="Stark A."/>
            <person name="Vilella A.J."/>
            <person name="Wen J."/>
            <person name="Xie X."/>
            <person name="Zody M.C."/>
            <person name="Baldwin J."/>
            <person name="Bloom T."/>
            <person name="Chin C.W."/>
            <person name="Heiman D."/>
            <person name="Nicol R."/>
            <person name="Nusbaum C."/>
            <person name="Young S."/>
            <person name="Wilkinson J."/>
            <person name="Worley K.C."/>
            <person name="Kovar C.L."/>
            <person name="Muzny D.M."/>
            <person name="Gibbs R.A."/>
            <person name="Cree A."/>
            <person name="Dihn H.H."/>
            <person name="Fowler G."/>
            <person name="Jhangiani S."/>
            <person name="Joshi V."/>
            <person name="Lee S."/>
            <person name="Lewis L.R."/>
            <person name="Nazareth L.V."/>
            <person name="Okwuonu G."/>
            <person name="Santibanez J."/>
            <person name="Warren W.C."/>
            <person name="Mardis E.R."/>
            <person name="Weinstock G.M."/>
            <person name="Wilson R.K."/>
            <person name="Delehaunty K."/>
            <person name="Dooling D."/>
            <person name="Fronik C."/>
            <person name="Fulton L."/>
            <person name="Fulton B."/>
            <person name="Graves T."/>
            <person name="Minx P."/>
            <person name="Sodergren E."/>
            <person name="Birney E."/>
            <person name="Margulies E.H."/>
            <person name="Herrero J."/>
            <person name="Green E.D."/>
            <person name="Haussler D."/>
            <person name="Siepel A."/>
            <person name="Goldman N."/>
            <person name="Pollard K.S."/>
            <person name="Pedersen J.S."/>
            <person name="Lander E.S."/>
            <person name="Kellis M."/>
        </authorList>
    </citation>
    <scope>NUCLEOTIDE SEQUENCE [LARGE SCALE GENOMIC DNA]</scope>
    <source>
        <strain evidence="3">Thorbecke</strain>
    </source>
</reference>
<name>A0A5F9C6W6_RABIT</name>
<dbReference type="Ensembl" id="ENSOCUT00000048262.1">
    <property type="protein sequence ID" value="ENSOCUP00000028794.1"/>
    <property type="gene ID" value="ENSOCUG00000030676.1"/>
</dbReference>
<feature type="chain" id="PRO_5023817345" evidence="1">
    <location>
        <begin position="19"/>
        <end position="124"/>
    </location>
</feature>
<accession>A0A5F9C6W6</accession>
<protein>
    <submittedName>
        <fullName evidence="2">Uncharacterized protein</fullName>
    </submittedName>
</protein>
<dbReference type="InParanoid" id="A0A5F9C6W6"/>
<sequence>MATSAAGALGLLWGWLWSEPYWRLQNVVWMDLEGVSSPRGCSSRDVLLNPVYSVLASRTMDLIRPNPTPSLKRCSYLLPSIPTSRGWRAPQSNQTGMSEIIQCWFGHPGNQDKLPTLTKFCESL</sequence>